<evidence type="ECO:0000259" key="1">
    <source>
        <dbReference type="Pfam" id="PF19974"/>
    </source>
</evidence>
<proteinExistence type="predicted"/>
<dbReference type="Proteomes" id="UP001431209">
    <property type="component" value="Unassembled WGS sequence"/>
</dbReference>
<evidence type="ECO:0000313" key="3">
    <source>
        <dbReference type="Proteomes" id="UP001431209"/>
    </source>
</evidence>
<reference evidence="2 3" key="1">
    <citation type="submission" date="2024-03" db="EMBL/GenBank/DDBJ databases">
        <title>The Acrasis kona genome and developmental transcriptomes reveal deep origins of eukaryotic multicellular pathways.</title>
        <authorList>
            <person name="Sheikh S."/>
            <person name="Fu C.-J."/>
            <person name="Brown M.W."/>
            <person name="Baldauf S.L."/>
        </authorList>
    </citation>
    <scope>NUCLEOTIDE SEQUENCE [LARGE SCALE GENOMIC DNA]</scope>
    <source>
        <strain evidence="2 3">ATCC MYA-3509</strain>
    </source>
</reference>
<comment type="caution">
    <text evidence="2">The sequence shown here is derived from an EMBL/GenBank/DDBJ whole genome shotgun (WGS) entry which is preliminary data.</text>
</comment>
<dbReference type="AlphaFoldDB" id="A0AAW2YKV8"/>
<name>A0AAW2YKV8_9EUKA</name>
<keyword evidence="3" id="KW-1185">Reference proteome</keyword>
<dbReference type="InterPro" id="IPR045544">
    <property type="entry name" value="TCAD9"/>
</dbReference>
<sequence>MNDTNDIIITLGLDKRSMGAQILAPTGCPPEQTSCWDEYMHIGKQESQRLLGPDFCSGPLLGFTNWFRALPKDYINIIHVRANEKVRLVLNIDDEVENHSNEKYVNIEGLNPFVHTSLKQDLSDIISNKSDCAEVKIAVIGLWTESTLMFLLYELHTRFRYSEACKGKVLKLCTCSSLTASKSRVQHYNALSQIQQMIDVKLHDSVSDMQEFLVPRWWHKVKPVVHDELNQLFDRVPYDFLTSNKLLNLSEEDQANMSDVDKQILYYLYRDSSQIFFRKMAGGYSGSWVFRVTSKDSMNHQQAASILKIGSRSSITKERVSFEQVEDILGLSAPHIRDWCECKDRAGIKFAYASMAADDSLETADTPSFRKLYKSSIDGSIQPISSQRPKEILYKTFNNVLGRFYKAAVSEKINLFDAYEFDGKGWSHHTGGSDTPHVVEGRVLELMGHNNNTLHFPSIGNMPNVTSFLTEMLPEVKQSYLSRGQHYVSYVHGDLNGGNILVDVNDNVWLIDYEYTCRTHALKDILKIETDILYEYTPCEDNIDFQDGCKIITYLSRVQDLGKPLPEQIPDLQRPHWRVAWECIVLLRSLTSKIIRERRSPFQSDIVLLRYALHMMSLSLSINQRKLALCGACVWADRIKSRYLRNVQYHVDWIPLNIYSQPSSHPNCQLGITLLPGRPDRGGDLDGELKILSNLGVRNILCMSTAAELESIGDDIRVKCNDHMIELKIYSVASQCTATVSRTKWLCEWILDKIENKKQSVCIVSASGLGRCGTLAACVLLIRNGFRMDPEQAIEIVIRSRGERAIDERQAEFVRQFHTEMRNWRLSNFVNRRGSSNYPIHALENAIVNMTADDDKVLDKEDLVSGVSDAMCDLAHKLNDYKLREEPVLIDEMITPNTMRRRSSSCSHLEGFIKMNHNKELFQVRSNNDLYLPFVDEDEE</sequence>
<gene>
    <name evidence="2" type="ORF">AKO1_002866</name>
</gene>
<feature type="domain" description="Ternary complex associated" evidence="1">
    <location>
        <begin position="277"/>
        <end position="418"/>
    </location>
</feature>
<dbReference type="Pfam" id="PF19974">
    <property type="entry name" value="TCAD9"/>
    <property type="match status" value="2"/>
</dbReference>
<dbReference type="Gene3D" id="3.90.190.10">
    <property type="entry name" value="Protein tyrosine phosphatase superfamily"/>
    <property type="match status" value="1"/>
</dbReference>
<dbReference type="InterPro" id="IPR029021">
    <property type="entry name" value="Prot-tyrosine_phosphatase-like"/>
</dbReference>
<dbReference type="InterPro" id="IPR011009">
    <property type="entry name" value="Kinase-like_dom_sf"/>
</dbReference>
<feature type="domain" description="Ternary complex associated" evidence="1">
    <location>
        <begin position="449"/>
        <end position="616"/>
    </location>
</feature>
<dbReference type="SUPFAM" id="SSF52799">
    <property type="entry name" value="(Phosphotyrosine protein) phosphatases II"/>
    <property type="match status" value="1"/>
</dbReference>
<dbReference type="EMBL" id="JAOPGA020000076">
    <property type="protein sequence ID" value="KAL0476647.1"/>
    <property type="molecule type" value="Genomic_DNA"/>
</dbReference>
<evidence type="ECO:0000313" key="2">
    <source>
        <dbReference type="EMBL" id="KAL0476647.1"/>
    </source>
</evidence>
<accession>A0AAW2YKV8</accession>
<organism evidence="2 3">
    <name type="scientific">Acrasis kona</name>
    <dbReference type="NCBI Taxonomy" id="1008807"/>
    <lineage>
        <taxon>Eukaryota</taxon>
        <taxon>Discoba</taxon>
        <taxon>Heterolobosea</taxon>
        <taxon>Tetramitia</taxon>
        <taxon>Eutetramitia</taxon>
        <taxon>Acrasidae</taxon>
        <taxon>Acrasis</taxon>
    </lineage>
</organism>
<dbReference type="SUPFAM" id="SSF56112">
    <property type="entry name" value="Protein kinase-like (PK-like)"/>
    <property type="match status" value="2"/>
</dbReference>
<dbReference type="Gene3D" id="3.90.1200.10">
    <property type="match status" value="1"/>
</dbReference>
<protein>
    <recommendedName>
        <fullName evidence="1">Ternary complex associated domain-containing protein</fullName>
    </recommendedName>
</protein>